<dbReference type="InterPro" id="IPR017871">
    <property type="entry name" value="ABC_transporter-like_CS"/>
</dbReference>
<evidence type="ECO:0000256" key="2">
    <source>
        <dbReference type="ARBA" id="ARBA00022741"/>
    </source>
</evidence>
<sequence length="234" mass="26655">MSIEKVILEAKNIQSDRLKNINFTLHEGEIITLIGPSGAGKSSLLMLLNRLEDPNEGTIHYLGKDINEYPLEQLRKRIGMVFQSSSLFEGSVEDNLKFGPSLFDEWKPERGKELLEVVQLPKEYLDKNVEELSGGEQQRIAFARTLANKPEILLLDEVTSALDVKNVELIERFLKEIVPNQVKAMMMVTHDIEQAKRLGNRTFFMNNEEIVEQGRTSQVLEAPKTNTLQAFLKE</sequence>
<dbReference type="PROSITE" id="PS50893">
    <property type="entry name" value="ABC_TRANSPORTER_2"/>
    <property type="match status" value="1"/>
</dbReference>
<dbReference type="PROSITE" id="PS00211">
    <property type="entry name" value="ABC_TRANSPORTER_1"/>
    <property type="match status" value="1"/>
</dbReference>
<comment type="caution">
    <text evidence="5">The sequence shown here is derived from an EMBL/GenBank/DDBJ whole genome shotgun (WGS) entry which is preliminary data.</text>
</comment>
<dbReference type="PANTHER" id="PTHR43423">
    <property type="entry name" value="ABC TRANSPORTER I FAMILY MEMBER 17"/>
    <property type="match status" value="1"/>
</dbReference>
<dbReference type="InterPro" id="IPR003439">
    <property type="entry name" value="ABC_transporter-like_ATP-bd"/>
</dbReference>
<dbReference type="GO" id="GO:0005315">
    <property type="term" value="F:phosphate transmembrane transporter activity"/>
    <property type="evidence" value="ECO:0007669"/>
    <property type="project" value="InterPro"/>
</dbReference>
<dbReference type="Proteomes" id="UP000248214">
    <property type="component" value="Unassembled WGS sequence"/>
</dbReference>
<dbReference type="GO" id="GO:0005524">
    <property type="term" value="F:ATP binding"/>
    <property type="evidence" value="ECO:0007669"/>
    <property type="project" value="UniProtKB-KW"/>
</dbReference>
<keyword evidence="6" id="KW-1185">Reference proteome</keyword>
<dbReference type="CDD" id="cd03260">
    <property type="entry name" value="ABC_PstB_phosphate_transporter"/>
    <property type="match status" value="1"/>
</dbReference>
<dbReference type="AlphaFoldDB" id="A0A323THD6"/>
<evidence type="ECO:0000313" key="5">
    <source>
        <dbReference type="EMBL" id="PYZ94311.1"/>
    </source>
</evidence>
<proteinExistence type="predicted"/>
<evidence type="ECO:0000256" key="3">
    <source>
        <dbReference type="ARBA" id="ARBA00022840"/>
    </source>
</evidence>
<dbReference type="GO" id="GO:0016020">
    <property type="term" value="C:membrane"/>
    <property type="evidence" value="ECO:0007669"/>
    <property type="project" value="InterPro"/>
</dbReference>
<dbReference type="InterPro" id="IPR027417">
    <property type="entry name" value="P-loop_NTPase"/>
</dbReference>
<dbReference type="PANTHER" id="PTHR43423:SF1">
    <property type="entry name" value="ABC TRANSPORTER I FAMILY MEMBER 17"/>
    <property type="match status" value="1"/>
</dbReference>
<accession>A0A323THD6</accession>
<dbReference type="InterPro" id="IPR003593">
    <property type="entry name" value="AAA+_ATPase"/>
</dbReference>
<evidence type="ECO:0000313" key="6">
    <source>
        <dbReference type="Proteomes" id="UP000248214"/>
    </source>
</evidence>
<dbReference type="Pfam" id="PF00005">
    <property type="entry name" value="ABC_tran"/>
    <property type="match status" value="1"/>
</dbReference>
<reference evidence="5 6" key="1">
    <citation type="submission" date="2017-10" db="EMBL/GenBank/DDBJ databases">
        <title>Bacillus sp. nov., a halophilic bacterium isolated from a Keqin Lake.</title>
        <authorList>
            <person name="Wang H."/>
        </authorList>
    </citation>
    <scope>NUCLEOTIDE SEQUENCE [LARGE SCALE GENOMIC DNA]</scope>
    <source>
        <strain evidence="5 6">KQ-12</strain>
    </source>
</reference>
<keyword evidence="1" id="KW-0813">Transport</keyword>
<feature type="domain" description="ABC transporter" evidence="4">
    <location>
        <begin position="1"/>
        <end position="232"/>
    </location>
</feature>
<dbReference type="SMART" id="SM00382">
    <property type="entry name" value="AAA"/>
    <property type="match status" value="1"/>
</dbReference>
<name>A0A323THD6_9BACI</name>
<evidence type="ECO:0000259" key="4">
    <source>
        <dbReference type="PROSITE" id="PS50893"/>
    </source>
</evidence>
<keyword evidence="2" id="KW-0547">Nucleotide-binding</keyword>
<dbReference type="InterPro" id="IPR005670">
    <property type="entry name" value="PstB-like"/>
</dbReference>
<organism evidence="5 6">
    <name type="scientific">Salipaludibacillus keqinensis</name>
    <dbReference type="NCBI Taxonomy" id="2045207"/>
    <lineage>
        <taxon>Bacteria</taxon>
        <taxon>Bacillati</taxon>
        <taxon>Bacillota</taxon>
        <taxon>Bacilli</taxon>
        <taxon>Bacillales</taxon>
        <taxon>Bacillaceae</taxon>
    </lineage>
</organism>
<dbReference type="EMBL" id="PDOD01000001">
    <property type="protein sequence ID" value="PYZ94311.1"/>
    <property type="molecule type" value="Genomic_DNA"/>
</dbReference>
<dbReference type="RefSeq" id="WP_110607946.1">
    <property type="nucleotide sequence ID" value="NZ_PDOD01000001.1"/>
</dbReference>
<dbReference type="GO" id="GO:0016887">
    <property type="term" value="F:ATP hydrolysis activity"/>
    <property type="evidence" value="ECO:0007669"/>
    <property type="project" value="InterPro"/>
</dbReference>
<gene>
    <name evidence="5" type="ORF">CR194_01905</name>
</gene>
<dbReference type="OrthoDB" id="9785080at2"/>
<dbReference type="SUPFAM" id="SSF52540">
    <property type="entry name" value="P-loop containing nucleoside triphosphate hydrolases"/>
    <property type="match status" value="1"/>
</dbReference>
<evidence type="ECO:0000256" key="1">
    <source>
        <dbReference type="ARBA" id="ARBA00022448"/>
    </source>
</evidence>
<dbReference type="Gene3D" id="3.40.50.300">
    <property type="entry name" value="P-loop containing nucleotide triphosphate hydrolases"/>
    <property type="match status" value="1"/>
</dbReference>
<protein>
    <submittedName>
        <fullName evidence="5">Phosphate ABC transporter ATP-binding protein</fullName>
    </submittedName>
</protein>
<dbReference type="GO" id="GO:0035435">
    <property type="term" value="P:phosphate ion transmembrane transport"/>
    <property type="evidence" value="ECO:0007669"/>
    <property type="project" value="InterPro"/>
</dbReference>
<keyword evidence="3 5" id="KW-0067">ATP-binding</keyword>